<accession>A0A823A3M0</accession>
<gene>
    <name evidence="1" type="ORF">HUJ06_018575</name>
</gene>
<protein>
    <submittedName>
        <fullName evidence="1">Uncharacterized protein</fullName>
    </submittedName>
</protein>
<proteinExistence type="predicted"/>
<dbReference type="EMBL" id="DUZY01000008">
    <property type="protein sequence ID" value="DAD48638.1"/>
    <property type="molecule type" value="Genomic_DNA"/>
</dbReference>
<sequence length="179" mass="20373">MYPFLKCPLFWRLPTSAHSSCPSIFDHLVMLPNHSRIYSKKETFVENDSSSVKIGLHMKPKQLDPTPEHGRLIWKEEEDEEENDSAALLPYLARGCFGDGRWFGVLHCLQSLSAMALCLTRVGNEGGIFVKNKKKINHKPEWESHSFGGLGMAIPPYGGFPFRLEWEWDSHSSQSTSHN</sequence>
<evidence type="ECO:0000313" key="1">
    <source>
        <dbReference type="EMBL" id="DAD48638.1"/>
    </source>
</evidence>
<reference evidence="1 2" key="1">
    <citation type="journal article" date="2020" name="Mol. Biol. Evol.">
        <title>Distinct Expression and Methylation Patterns for Genes with Different Fates following a Single Whole-Genome Duplication in Flowering Plants.</title>
        <authorList>
            <person name="Shi T."/>
            <person name="Rahmani R.S."/>
            <person name="Gugger P.F."/>
            <person name="Wang M."/>
            <person name="Li H."/>
            <person name="Zhang Y."/>
            <person name="Li Z."/>
            <person name="Wang Q."/>
            <person name="Van de Peer Y."/>
            <person name="Marchal K."/>
            <person name="Chen J."/>
        </authorList>
    </citation>
    <scope>NUCLEOTIDE SEQUENCE [LARGE SCALE GENOMIC DNA]</scope>
    <source>
        <tissue evidence="1">Leaf</tissue>
    </source>
</reference>
<evidence type="ECO:0000313" key="2">
    <source>
        <dbReference type="Proteomes" id="UP000607653"/>
    </source>
</evidence>
<keyword evidence="2" id="KW-1185">Reference proteome</keyword>
<name>A0A823A3M0_NELNU</name>
<dbReference type="Proteomes" id="UP000607653">
    <property type="component" value="Unassembled WGS sequence"/>
</dbReference>
<dbReference type="AlphaFoldDB" id="A0A823A3M0"/>
<organism evidence="1 2">
    <name type="scientific">Nelumbo nucifera</name>
    <name type="common">Sacred lotus</name>
    <dbReference type="NCBI Taxonomy" id="4432"/>
    <lineage>
        <taxon>Eukaryota</taxon>
        <taxon>Viridiplantae</taxon>
        <taxon>Streptophyta</taxon>
        <taxon>Embryophyta</taxon>
        <taxon>Tracheophyta</taxon>
        <taxon>Spermatophyta</taxon>
        <taxon>Magnoliopsida</taxon>
        <taxon>Proteales</taxon>
        <taxon>Nelumbonaceae</taxon>
        <taxon>Nelumbo</taxon>
    </lineage>
</organism>
<comment type="caution">
    <text evidence="1">The sequence shown here is derived from an EMBL/GenBank/DDBJ whole genome shotgun (WGS) entry which is preliminary data.</text>
</comment>